<evidence type="ECO:0000313" key="2">
    <source>
        <dbReference type="EMBL" id="QXM26089.1"/>
    </source>
</evidence>
<dbReference type="KEGG" id="elio:KO353_07875"/>
<keyword evidence="1" id="KW-1133">Transmembrane helix</keyword>
<organism evidence="2 3">
    <name type="scientific">Elioraea tepida</name>
    <dbReference type="NCBI Taxonomy" id="2843330"/>
    <lineage>
        <taxon>Bacteria</taxon>
        <taxon>Pseudomonadati</taxon>
        <taxon>Pseudomonadota</taxon>
        <taxon>Alphaproteobacteria</taxon>
        <taxon>Acetobacterales</taxon>
        <taxon>Elioraeaceae</taxon>
        <taxon>Elioraea</taxon>
    </lineage>
</organism>
<keyword evidence="1" id="KW-0812">Transmembrane</keyword>
<keyword evidence="1" id="KW-0472">Membrane</keyword>
<protein>
    <recommendedName>
        <fullName evidence="4">PNPLA domain-containing protein</fullName>
    </recommendedName>
</protein>
<accession>A0A975U5S0</accession>
<evidence type="ECO:0000256" key="1">
    <source>
        <dbReference type="SAM" id="Phobius"/>
    </source>
</evidence>
<feature type="transmembrane region" description="Helical" evidence="1">
    <location>
        <begin position="180"/>
        <end position="201"/>
    </location>
</feature>
<name>A0A975U5S0_9PROT</name>
<dbReference type="Proteomes" id="UP000694001">
    <property type="component" value="Chromosome"/>
</dbReference>
<evidence type="ECO:0000313" key="3">
    <source>
        <dbReference type="Proteomes" id="UP000694001"/>
    </source>
</evidence>
<dbReference type="EMBL" id="CP076448">
    <property type="protein sequence ID" value="QXM26089.1"/>
    <property type="molecule type" value="Genomic_DNA"/>
</dbReference>
<keyword evidence="3" id="KW-1185">Reference proteome</keyword>
<feature type="transmembrane region" description="Helical" evidence="1">
    <location>
        <begin position="12"/>
        <end position="34"/>
    </location>
</feature>
<feature type="transmembrane region" description="Helical" evidence="1">
    <location>
        <begin position="119"/>
        <end position="139"/>
    </location>
</feature>
<evidence type="ECO:0008006" key="4">
    <source>
        <dbReference type="Google" id="ProtNLM"/>
    </source>
</evidence>
<sequence>MSGTWQADDPRAMLTTARVPIAVVALAGLILLLAPQMRDLLAALGDDRGGALRFHLAAAAWGLSSWYWTRTALVALHGEETRNVPGAAGWTFRWLPRLVLSFAFAVIAALLLTPGGGPFDGNLLVFALVWLAALVFVVFRTRLFPTPRSEAVEAVPPAPFGEWRASLLERVTTLLSAGPGGWPVALLLLAASFGLGIWAAWDVIGFACAFPGAASALVGLAAIVPVATVLVALLDQWDLPVLRRFPVVASVLLWSVAVDTPLVPRHPVRTVLDTPRLPAERVTLEEAASAWLETCAPNDPEPKVVVVAAAGGASRAALWTTTVLAELEERAGLHRHLFAISAVSGGALGAAVHFAAREEAGLRCTSGPAPPGLARRAERAIGADFLGPALAAYLFQDTWQLLTGWGQVLAARALGRPQDAFLVPDRAAALEDAFARAWDESAGDKGRKGLFDRAFLAGWYSAEGFDPTLPLLFQNGAEVGTGRRIITGPVSLDPRLPPLRADMPAPPFAAATDQLALAGADVRLSTSVTNSARFPYVTPAGEARSPDGYRVQVVDGGYVDNLGARTAWEIADALVAAGAERGRRVLPIIVAITPHGEQGLPPSEVARCDNRGAPAPPTPPSERAAELVAPLIGLAGTRAGHNALALETLRRRYCPSAEDARQRFFHFYLPALCARAGQSGCEDVPLNWVLSKRMRDHILAQMRTDPWNRAEAERLAALLGR</sequence>
<dbReference type="AlphaFoldDB" id="A0A975U5S0"/>
<feature type="transmembrane region" description="Helical" evidence="1">
    <location>
        <begin position="94"/>
        <end position="113"/>
    </location>
</feature>
<dbReference type="RefSeq" id="WP_218287140.1">
    <property type="nucleotide sequence ID" value="NZ_CP076448.1"/>
</dbReference>
<feature type="transmembrane region" description="Helical" evidence="1">
    <location>
        <begin position="213"/>
        <end position="234"/>
    </location>
</feature>
<gene>
    <name evidence="2" type="ORF">KO353_07875</name>
</gene>
<proteinExistence type="predicted"/>
<reference evidence="2" key="1">
    <citation type="submission" date="2021-06" db="EMBL/GenBank/DDBJ databases">
        <title>Elioraea tepida, sp. nov., a moderately thermophilic aerobic anoxygenic phototrophic bacterium isolated from an alkaline siliceous hot spring mat community in Yellowstone National Park, WY, USA.</title>
        <authorList>
            <person name="Saini M.K."/>
            <person name="Yoshida S."/>
            <person name="Sebastian A."/>
            <person name="Hirose S."/>
            <person name="Hara E."/>
            <person name="Tamaki H."/>
            <person name="Soulier N.T."/>
            <person name="Albert I."/>
            <person name="Hanada S."/>
            <person name="Bryant D.A."/>
            <person name="Tank M."/>
        </authorList>
    </citation>
    <scope>NUCLEOTIDE SEQUENCE</scope>
    <source>
        <strain evidence="2">MS-P2</strain>
    </source>
</reference>